<name>A0ACD3AZJ0_9AGAR</name>
<organism evidence="1 2">
    <name type="scientific">Pluteus cervinus</name>
    <dbReference type="NCBI Taxonomy" id="181527"/>
    <lineage>
        <taxon>Eukaryota</taxon>
        <taxon>Fungi</taxon>
        <taxon>Dikarya</taxon>
        <taxon>Basidiomycota</taxon>
        <taxon>Agaricomycotina</taxon>
        <taxon>Agaricomycetes</taxon>
        <taxon>Agaricomycetidae</taxon>
        <taxon>Agaricales</taxon>
        <taxon>Pluteineae</taxon>
        <taxon>Pluteaceae</taxon>
        <taxon>Pluteus</taxon>
    </lineage>
</organism>
<evidence type="ECO:0000313" key="1">
    <source>
        <dbReference type="EMBL" id="TFK70714.1"/>
    </source>
</evidence>
<proteinExistence type="predicted"/>
<sequence>MTFVTSRSWVTASTLACILLAVQPSSAFASGHRTEGYGDYNGDGRHSRQDISVLGPVADLYIANAELAPDGFSRTSVLANAEFPGPLITAVKGDTFKLNVHNKLDDPKFLRSTSIHWHGLFQHDSAWNDGPAFITQCPIIPGETFLYNFEIHEQTGTYWYHSHLSTQYCDGLRGPLVIYDPQDPYRKHYDVDDESTVITLADWYHLPSALEAEIAMSNSTLINGKGRYKDGPQTPLAVINVEHGKRYRMRLISISCDINWNFTIPGHELTIIEIDGVLTHPHTVTSLQIFSAQRYSFILHANQPIANYWMLANPNLGPTSFDGGINSAILRYRGAPYEDPVWDAKVIYGAVVNGTINGIRHLKEQDLKPLGSPANWKSGEERSHEKVGDDVDAKVDQDVKGDGDEDSTDQKYARRDIGIRHHQFSRPFHHHRHHHGHHHKRPTKLRREEPDPYRSLHPHQEHTYDLSPHSSPYADDSSQHYEGRDMYEPVGGLPFPGGADVNLLLHISYNNDTHRFEVNNKTFTPPTAPVLLQILSGRKKPEDLMPEGSLFVLPRGKTVEVTIPGGSPGSPHPFHLHGHTFDVVRSAGSESYNYVNPPRRDVVSTGFQGDNVTIRFKTDNPGPWIFHCHIDWHLDAGLAIVFAEGPQKLSTSGDPPESWDTLCPLYNQFAPVEPSRNAHIDQSSSKAAEP</sequence>
<accession>A0ACD3AZJ0</accession>
<keyword evidence="2" id="KW-1185">Reference proteome</keyword>
<dbReference type="Proteomes" id="UP000308600">
    <property type="component" value="Unassembled WGS sequence"/>
</dbReference>
<evidence type="ECO:0000313" key="2">
    <source>
        <dbReference type="Proteomes" id="UP000308600"/>
    </source>
</evidence>
<dbReference type="EMBL" id="ML208308">
    <property type="protein sequence ID" value="TFK70714.1"/>
    <property type="molecule type" value="Genomic_DNA"/>
</dbReference>
<gene>
    <name evidence="1" type="ORF">BDN72DRAFT_521126</name>
</gene>
<reference evidence="1 2" key="1">
    <citation type="journal article" date="2019" name="Nat. Ecol. Evol.">
        <title>Megaphylogeny resolves global patterns of mushroom evolution.</title>
        <authorList>
            <person name="Varga T."/>
            <person name="Krizsan K."/>
            <person name="Foldi C."/>
            <person name="Dima B."/>
            <person name="Sanchez-Garcia M."/>
            <person name="Sanchez-Ramirez S."/>
            <person name="Szollosi G.J."/>
            <person name="Szarkandi J.G."/>
            <person name="Papp V."/>
            <person name="Albert L."/>
            <person name="Andreopoulos W."/>
            <person name="Angelini C."/>
            <person name="Antonin V."/>
            <person name="Barry K.W."/>
            <person name="Bougher N.L."/>
            <person name="Buchanan P."/>
            <person name="Buyck B."/>
            <person name="Bense V."/>
            <person name="Catcheside P."/>
            <person name="Chovatia M."/>
            <person name="Cooper J."/>
            <person name="Damon W."/>
            <person name="Desjardin D."/>
            <person name="Finy P."/>
            <person name="Geml J."/>
            <person name="Haridas S."/>
            <person name="Hughes K."/>
            <person name="Justo A."/>
            <person name="Karasinski D."/>
            <person name="Kautmanova I."/>
            <person name="Kiss B."/>
            <person name="Kocsube S."/>
            <person name="Kotiranta H."/>
            <person name="LaButti K.M."/>
            <person name="Lechner B.E."/>
            <person name="Liimatainen K."/>
            <person name="Lipzen A."/>
            <person name="Lukacs Z."/>
            <person name="Mihaltcheva S."/>
            <person name="Morgado L.N."/>
            <person name="Niskanen T."/>
            <person name="Noordeloos M.E."/>
            <person name="Ohm R.A."/>
            <person name="Ortiz-Santana B."/>
            <person name="Ovrebo C."/>
            <person name="Racz N."/>
            <person name="Riley R."/>
            <person name="Savchenko A."/>
            <person name="Shiryaev A."/>
            <person name="Soop K."/>
            <person name="Spirin V."/>
            <person name="Szebenyi C."/>
            <person name="Tomsovsky M."/>
            <person name="Tulloss R.E."/>
            <person name="Uehling J."/>
            <person name="Grigoriev I.V."/>
            <person name="Vagvolgyi C."/>
            <person name="Papp T."/>
            <person name="Martin F.M."/>
            <person name="Miettinen O."/>
            <person name="Hibbett D.S."/>
            <person name="Nagy L.G."/>
        </authorList>
    </citation>
    <scope>NUCLEOTIDE SEQUENCE [LARGE SCALE GENOMIC DNA]</scope>
    <source>
        <strain evidence="1 2">NL-1719</strain>
    </source>
</reference>
<protein>
    <submittedName>
        <fullName evidence="1">Cu-oxidase-domain-containing protein</fullName>
    </submittedName>
</protein>